<sequence length="404" mass="42151">MAWCSRTSRSQNPPGVGNAATAAIGPGSYNTAIGGGSSSKPPKPSFAAFGSSGLKDAYPDLPLHTPGPGAYVTTSPAAYSVPRGEPVSSMFKSSTERTKFKSASAAPGPGAYAAAHPSAFKKSKAASAAKAAASSMYDRKITGCANDVSGPGEYDPLTAIHRLACTRATSFAKSKTSRDQKPKAASAPGPGFYHPEDHDHHAAVPSAVFKSTLTRERATNPMTRSTASSAVPGPGSYNAAATPLGQNAKKPEHLQFFGSTTSRFDAVKKWGSSSPCGAPVKSSAFASATSRFQNPATKDAVPCPGDYEVAMTWDKPGGKAVFASHLDRGSALDKKSAAMPEPRFKSKLAPLANLVRRSPCSSRVVTHKLLLVQGPGAYNPDTIETDWNRPTYNITIATEMEKRI</sequence>
<feature type="region of interest" description="Disordered" evidence="1">
    <location>
        <begin position="170"/>
        <end position="199"/>
    </location>
</feature>
<name>A0A9X8DTW2_APHAT</name>
<reference evidence="2 3" key="1">
    <citation type="journal article" date="2018" name="J. Invertebr. Pathol.">
        <title>New genotyping method for the causative agent of crayfish plague (Aphanomyces astaci) based on whole genome data.</title>
        <authorList>
            <person name="Minardi D."/>
            <person name="Studholme D.J."/>
            <person name="van der Giezen M."/>
            <person name="Pretto T."/>
            <person name="Oidtmann B."/>
        </authorList>
    </citation>
    <scope>NUCLEOTIDE SEQUENCE [LARGE SCALE GENOMIC DNA]</scope>
    <source>
        <strain evidence="2 3">KB13</strain>
    </source>
</reference>
<proteinExistence type="predicted"/>
<dbReference type="PANTHER" id="PTHR21580">
    <property type="entry name" value="SHIPPO-1-RELATED"/>
    <property type="match status" value="1"/>
</dbReference>
<dbReference type="InterPro" id="IPR051291">
    <property type="entry name" value="CIMAP"/>
</dbReference>
<dbReference type="AlphaFoldDB" id="A0A9X8DTW2"/>
<dbReference type="Pfam" id="PF07004">
    <property type="entry name" value="SHIPPO-rpt"/>
    <property type="match status" value="4"/>
</dbReference>
<dbReference type="EMBL" id="QUTI01030524">
    <property type="protein sequence ID" value="RLO03615.1"/>
    <property type="molecule type" value="Genomic_DNA"/>
</dbReference>
<evidence type="ECO:0000256" key="1">
    <source>
        <dbReference type="SAM" id="MobiDB-lite"/>
    </source>
</evidence>
<feature type="region of interest" description="Disordered" evidence="1">
    <location>
        <begin position="215"/>
        <end position="250"/>
    </location>
</feature>
<gene>
    <name evidence="2" type="ORF">DYB28_004331</name>
</gene>
<dbReference type="Proteomes" id="UP000275652">
    <property type="component" value="Unassembled WGS sequence"/>
</dbReference>
<comment type="caution">
    <text evidence="2">The sequence shown here is derived from an EMBL/GenBank/DDBJ whole genome shotgun (WGS) entry which is preliminary data.</text>
</comment>
<dbReference type="PANTHER" id="PTHR21580:SF28">
    <property type="entry name" value="BOREALIN N-TERMINAL DOMAIN-CONTAINING PROTEIN-RELATED"/>
    <property type="match status" value="1"/>
</dbReference>
<protein>
    <submittedName>
        <fullName evidence="2">Uncharacterized protein</fullName>
    </submittedName>
</protein>
<dbReference type="InterPro" id="IPR010736">
    <property type="entry name" value="SHIPPO-rpt"/>
</dbReference>
<evidence type="ECO:0000313" key="2">
    <source>
        <dbReference type="EMBL" id="RLO03615.1"/>
    </source>
</evidence>
<feature type="compositionally biased region" description="Polar residues" evidence="1">
    <location>
        <begin position="220"/>
        <end position="229"/>
    </location>
</feature>
<organism evidence="2 3">
    <name type="scientific">Aphanomyces astaci</name>
    <name type="common">Crayfish plague agent</name>
    <dbReference type="NCBI Taxonomy" id="112090"/>
    <lineage>
        <taxon>Eukaryota</taxon>
        <taxon>Sar</taxon>
        <taxon>Stramenopiles</taxon>
        <taxon>Oomycota</taxon>
        <taxon>Saprolegniomycetes</taxon>
        <taxon>Saprolegniales</taxon>
        <taxon>Verrucalvaceae</taxon>
        <taxon>Aphanomyces</taxon>
    </lineage>
</organism>
<evidence type="ECO:0000313" key="3">
    <source>
        <dbReference type="Proteomes" id="UP000275652"/>
    </source>
</evidence>
<accession>A0A9X8DTW2</accession>